<comment type="subcellular location">
    <subcellularLocation>
        <location evidence="1">Cell membrane</location>
        <topology evidence="1">Multi-pass membrane protein</topology>
    </subcellularLocation>
</comment>
<sequence>MTATDSTSTSTDRRPRRVPVRTARFSRLLDLRLLAVCAGAVVVGLVAAALSVSVGEFPIPLGDVVATLVGTGTRSDEFIIIGLRLPRALVGLGCGMALGLSGLILQTLVRNPLAAPDIIGVTGGASLTGVAILVLGAPAALLPVGAFAGAVASATLIYALAWRGGLSPFRLVLIGIALAAAATAGTQYLLVVGELIDVQRAAVWLIGSLNGVTWEEFWPLAVGLVILLPAAAGLARSLDALSLGEDSALALGVTVQRARLGLVVVAAGLAAFAVAAAGPIGFVAFIAPHIARRLTGLTGAAVLPAVALVGGVLVMVCDLVARLVLAPIELPVGTVTSVVGAPFFLYLLHRANRPARGG</sequence>
<dbReference type="EMBL" id="JBBEGL010000001">
    <property type="protein sequence ID" value="MEJ2885491.1"/>
    <property type="molecule type" value="Genomic_DNA"/>
</dbReference>
<dbReference type="CDD" id="cd06550">
    <property type="entry name" value="TM_ABC_iron-siderophores_like"/>
    <property type="match status" value="1"/>
</dbReference>
<comment type="similarity">
    <text evidence="2">Belongs to the binding-protein-dependent transport system permease family. FecCD subfamily.</text>
</comment>
<protein>
    <submittedName>
        <fullName evidence="9">Iron ABC transporter permease</fullName>
    </submittedName>
</protein>
<feature type="transmembrane region" description="Helical" evidence="8">
    <location>
        <begin position="130"/>
        <end position="159"/>
    </location>
</feature>
<dbReference type="PANTHER" id="PTHR30472">
    <property type="entry name" value="FERRIC ENTEROBACTIN TRANSPORT SYSTEM PERMEASE PROTEIN"/>
    <property type="match status" value="1"/>
</dbReference>
<feature type="transmembrane region" description="Helical" evidence="8">
    <location>
        <begin position="171"/>
        <end position="196"/>
    </location>
</feature>
<evidence type="ECO:0000256" key="8">
    <source>
        <dbReference type="SAM" id="Phobius"/>
    </source>
</evidence>
<dbReference type="InterPro" id="IPR037294">
    <property type="entry name" value="ABC_BtuC-like"/>
</dbReference>
<proteinExistence type="inferred from homology"/>
<feature type="transmembrane region" description="Helical" evidence="8">
    <location>
        <begin position="328"/>
        <end position="348"/>
    </location>
</feature>
<keyword evidence="7 8" id="KW-0472">Membrane</keyword>
<evidence type="ECO:0000256" key="3">
    <source>
        <dbReference type="ARBA" id="ARBA00022448"/>
    </source>
</evidence>
<dbReference type="InterPro" id="IPR000522">
    <property type="entry name" value="ABC_transptr_permease_BtuC"/>
</dbReference>
<gene>
    <name evidence="9" type="ORF">WCD41_03450</name>
</gene>
<keyword evidence="6 8" id="KW-1133">Transmembrane helix</keyword>
<dbReference type="Proteomes" id="UP001370100">
    <property type="component" value="Unassembled WGS sequence"/>
</dbReference>
<organism evidence="9 10">
    <name type="scientific">Actinomycetospora aeridis</name>
    <dbReference type="NCBI Taxonomy" id="3129231"/>
    <lineage>
        <taxon>Bacteria</taxon>
        <taxon>Bacillati</taxon>
        <taxon>Actinomycetota</taxon>
        <taxon>Actinomycetes</taxon>
        <taxon>Pseudonocardiales</taxon>
        <taxon>Pseudonocardiaceae</taxon>
        <taxon>Actinomycetospora</taxon>
    </lineage>
</organism>
<feature type="transmembrane region" description="Helical" evidence="8">
    <location>
        <begin position="294"/>
        <end position="316"/>
    </location>
</feature>
<dbReference type="RefSeq" id="WP_337711969.1">
    <property type="nucleotide sequence ID" value="NZ_JBBEGL010000001.1"/>
</dbReference>
<keyword evidence="10" id="KW-1185">Reference proteome</keyword>
<dbReference type="PANTHER" id="PTHR30472:SF24">
    <property type="entry name" value="FERRIC ENTEROBACTIN TRANSPORT SYSTEM PERMEASE PROTEIN FEPG"/>
    <property type="match status" value="1"/>
</dbReference>
<dbReference type="SUPFAM" id="SSF81345">
    <property type="entry name" value="ABC transporter involved in vitamin B12 uptake, BtuC"/>
    <property type="match status" value="1"/>
</dbReference>
<keyword evidence="4" id="KW-1003">Cell membrane</keyword>
<evidence type="ECO:0000313" key="9">
    <source>
        <dbReference type="EMBL" id="MEJ2885491.1"/>
    </source>
</evidence>
<feature type="transmembrane region" description="Helical" evidence="8">
    <location>
        <begin position="258"/>
        <end position="287"/>
    </location>
</feature>
<dbReference type="Gene3D" id="1.10.3470.10">
    <property type="entry name" value="ABC transporter involved in vitamin B12 uptake, BtuC"/>
    <property type="match status" value="1"/>
</dbReference>
<feature type="transmembrane region" description="Helical" evidence="8">
    <location>
        <begin position="88"/>
        <end position="109"/>
    </location>
</feature>
<dbReference type="Pfam" id="PF01032">
    <property type="entry name" value="FecCD"/>
    <property type="match status" value="1"/>
</dbReference>
<evidence type="ECO:0000256" key="5">
    <source>
        <dbReference type="ARBA" id="ARBA00022692"/>
    </source>
</evidence>
<evidence type="ECO:0000256" key="2">
    <source>
        <dbReference type="ARBA" id="ARBA00007935"/>
    </source>
</evidence>
<evidence type="ECO:0000256" key="1">
    <source>
        <dbReference type="ARBA" id="ARBA00004651"/>
    </source>
</evidence>
<accession>A0ABU8MZD7</accession>
<evidence type="ECO:0000313" key="10">
    <source>
        <dbReference type="Proteomes" id="UP001370100"/>
    </source>
</evidence>
<evidence type="ECO:0000256" key="4">
    <source>
        <dbReference type="ARBA" id="ARBA00022475"/>
    </source>
</evidence>
<comment type="caution">
    <text evidence="9">The sequence shown here is derived from an EMBL/GenBank/DDBJ whole genome shotgun (WGS) entry which is preliminary data.</text>
</comment>
<feature type="transmembrane region" description="Helical" evidence="8">
    <location>
        <begin position="31"/>
        <end position="52"/>
    </location>
</feature>
<reference evidence="9 10" key="1">
    <citation type="submission" date="2024-03" db="EMBL/GenBank/DDBJ databases">
        <title>Actinomycetospora sp. OC33-EN06, a novel actinomycete isolated from wild orchid (Aerides multiflora).</title>
        <authorList>
            <person name="Suriyachadkun C."/>
        </authorList>
    </citation>
    <scope>NUCLEOTIDE SEQUENCE [LARGE SCALE GENOMIC DNA]</scope>
    <source>
        <strain evidence="9 10">OC33-EN06</strain>
    </source>
</reference>
<name>A0ABU8MZD7_9PSEU</name>
<evidence type="ECO:0000256" key="6">
    <source>
        <dbReference type="ARBA" id="ARBA00022989"/>
    </source>
</evidence>
<evidence type="ECO:0000256" key="7">
    <source>
        <dbReference type="ARBA" id="ARBA00023136"/>
    </source>
</evidence>
<keyword evidence="3" id="KW-0813">Transport</keyword>
<keyword evidence="5 8" id="KW-0812">Transmembrane</keyword>